<dbReference type="EMBL" id="JAGSRH010000006">
    <property type="protein sequence ID" value="MER5076275.1"/>
    <property type="molecule type" value="Genomic_DNA"/>
</dbReference>
<feature type="transmembrane region" description="Helical" evidence="1">
    <location>
        <begin position="241"/>
        <end position="260"/>
    </location>
</feature>
<name>A0ABD5L649_PROST</name>
<dbReference type="AlphaFoldDB" id="A0ABD5L649"/>
<keyword evidence="1" id="KW-1133">Transmembrane helix</keyword>
<feature type="transmembrane region" description="Helical" evidence="1">
    <location>
        <begin position="295"/>
        <end position="319"/>
    </location>
</feature>
<proteinExistence type="predicted"/>
<organism evidence="2 3">
    <name type="scientific">Providencia stuartii</name>
    <dbReference type="NCBI Taxonomy" id="588"/>
    <lineage>
        <taxon>Bacteria</taxon>
        <taxon>Pseudomonadati</taxon>
        <taxon>Pseudomonadota</taxon>
        <taxon>Gammaproteobacteria</taxon>
        <taxon>Enterobacterales</taxon>
        <taxon>Morganellaceae</taxon>
        <taxon>Providencia</taxon>
    </lineage>
</organism>
<keyword evidence="1" id="KW-0812">Transmembrane</keyword>
<reference evidence="2 3" key="1">
    <citation type="submission" date="2021-04" db="EMBL/GenBank/DDBJ databases">
        <title>Determining the burden of carbapenem-resistant Enterobacterales from a tertiary public heath setting in Bangladesh: a clinical, epidemiological, and molecular study.</title>
        <authorList>
            <person name="Farzana R."/>
            <person name="Walsh T.R."/>
        </authorList>
    </citation>
    <scope>NUCLEOTIDE SEQUENCE [LARGE SCALE GENOMIC DNA]</scope>
    <source>
        <strain evidence="3">dmpro_s316</strain>
    </source>
</reference>
<dbReference type="RefSeq" id="WP_249998721.1">
    <property type="nucleotide sequence ID" value="NZ_CP095443.1"/>
</dbReference>
<sequence>MKNIKKKRASTDLITYLNYLSTWETESEENIDILINEHNLFLMLGDFDSDHIVDKEFDYIYHLASNMKLETTADDGIRITADAAAIASIWSLGLSMAVFANLEASRVILEGVISKHAKELNERLKNADNNISHEIGSNVHDYITHYKKNNTLIAAKAPAGLDARICRSHLFQFMGSIERKEKKLDARIFRLYAESARLLFHSDEINKVYNALDELNFSKKTDDDVKRCIDIIKNINIPPDAIYAFNIILPLSFSIMIYKLKISMNTIKKQSEEVGIPAEEVSPCSFEVMDAIGRFATVITITLNMVDIFLAILDIVAVIQQCKELCDKINGVIRVNYKAYYNGIKLASNEYKKAIKNYRESIITD</sequence>
<evidence type="ECO:0000313" key="2">
    <source>
        <dbReference type="EMBL" id="MER5076275.1"/>
    </source>
</evidence>
<protein>
    <submittedName>
        <fullName evidence="2">Uncharacterized protein</fullName>
    </submittedName>
</protein>
<evidence type="ECO:0000313" key="3">
    <source>
        <dbReference type="Proteomes" id="UP001495779"/>
    </source>
</evidence>
<gene>
    <name evidence="2" type="ORF">KDV35_05255</name>
</gene>
<comment type="caution">
    <text evidence="2">The sequence shown here is derived from an EMBL/GenBank/DDBJ whole genome shotgun (WGS) entry which is preliminary data.</text>
</comment>
<accession>A0ABD5L649</accession>
<dbReference type="Proteomes" id="UP001495779">
    <property type="component" value="Unassembled WGS sequence"/>
</dbReference>
<evidence type="ECO:0000256" key="1">
    <source>
        <dbReference type="SAM" id="Phobius"/>
    </source>
</evidence>
<keyword evidence="1" id="KW-0472">Membrane</keyword>